<gene>
    <name evidence="1" type="ORF">PDIGIT_LOCUS978</name>
</gene>
<comment type="caution">
    <text evidence="1">The sequence shown here is derived from an EMBL/GenBank/DDBJ whole genome shotgun (WGS) entry which is preliminary data.</text>
</comment>
<keyword evidence="2" id="KW-1185">Reference proteome</keyword>
<protein>
    <submittedName>
        <fullName evidence="1">Uncharacterized protein</fullName>
    </submittedName>
</protein>
<dbReference type="AlphaFoldDB" id="A0A9W4U2F4"/>
<reference evidence="1" key="1">
    <citation type="submission" date="2023-01" db="EMBL/GenBank/DDBJ databases">
        <authorList>
            <person name="Van Ghelder C."/>
            <person name="Rancurel C."/>
        </authorList>
    </citation>
    <scope>NUCLEOTIDE SEQUENCE</scope>
    <source>
        <strain evidence="1">CNCM I-4278</strain>
    </source>
</reference>
<organism evidence="1 2">
    <name type="scientific">Periconia digitata</name>
    <dbReference type="NCBI Taxonomy" id="1303443"/>
    <lineage>
        <taxon>Eukaryota</taxon>
        <taxon>Fungi</taxon>
        <taxon>Dikarya</taxon>
        <taxon>Ascomycota</taxon>
        <taxon>Pezizomycotina</taxon>
        <taxon>Dothideomycetes</taxon>
        <taxon>Pleosporomycetidae</taxon>
        <taxon>Pleosporales</taxon>
        <taxon>Massarineae</taxon>
        <taxon>Periconiaceae</taxon>
        <taxon>Periconia</taxon>
    </lineage>
</organism>
<accession>A0A9W4U2F4</accession>
<dbReference type="EMBL" id="CAOQHR010000001">
    <property type="protein sequence ID" value="CAI6251217.1"/>
    <property type="molecule type" value="Genomic_DNA"/>
</dbReference>
<sequence>MQVAGVGQRREWKKPKPKTKFCGILPFVGLLVEDSQGLLIRSAGDDDGFEVTLGKGVCRTNSSWGIGSVISRPVLHSKTFRLATSKLGTRSRRFAVRLHQGEVGNLVGVLARVQDSQDLALVIARNQTILGGIQIRWIAESGLELVPPLVLGEGVHFDIG</sequence>
<evidence type="ECO:0000313" key="2">
    <source>
        <dbReference type="Proteomes" id="UP001152607"/>
    </source>
</evidence>
<name>A0A9W4U2F4_9PLEO</name>
<evidence type="ECO:0000313" key="1">
    <source>
        <dbReference type="EMBL" id="CAI6251217.1"/>
    </source>
</evidence>
<proteinExistence type="predicted"/>
<dbReference type="Proteomes" id="UP001152607">
    <property type="component" value="Unassembled WGS sequence"/>
</dbReference>